<sequence>MIRSTLAAALICLATGTIADDEVTLTLEDRWNADRNVAISALDVTLSDLEWIARPVVVFADSPNDPRFRQQMDLLAQRPGDLAERDVIILTDTDPDARSALRTELRPRGFMLVIMGKDGQVELRKPAPWDVREISRSIDKMPLRQQEIEDRRGQP</sequence>
<dbReference type="RefSeq" id="WP_085864405.1">
    <property type="nucleotide sequence ID" value="NZ_FWFT01000003.1"/>
</dbReference>
<evidence type="ECO:0000313" key="4">
    <source>
        <dbReference type="EMBL" id="SLN39684.1"/>
    </source>
</evidence>
<dbReference type="EMBL" id="FWFT01000003">
    <property type="protein sequence ID" value="SLN39684.1"/>
    <property type="molecule type" value="Genomic_DNA"/>
</dbReference>
<evidence type="ECO:0000256" key="1">
    <source>
        <dbReference type="ARBA" id="ARBA00022729"/>
    </source>
</evidence>
<evidence type="ECO:0000313" key="5">
    <source>
        <dbReference type="Proteomes" id="UP000193623"/>
    </source>
</evidence>
<name>A0A1Y5SI57_9RHOB</name>
<dbReference type="Pfam" id="PF13778">
    <property type="entry name" value="DUF4174"/>
    <property type="match status" value="1"/>
</dbReference>
<dbReference type="InterPro" id="IPR025232">
    <property type="entry name" value="DUF4174"/>
</dbReference>
<accession>A0A1Y5SI57</accession>
<protein>
    <recommendedName>
        <fullName evidence="3">DUF4174 domain-containing protein</fullName>
    </recommendedName>
</protein>
<feature type="domain" description="DUF4174" evidence="3">
    <location>
        <begin position="46"/>
        <end position="147"/>
    </location>
</feature>
<dbReference type="Proteomes" id="UP000193623">
    <property type="component" value="Unassembled WGS sequence"/>
</dbReference>
<reference evidence="4 5" key="1">
    <citation type="submission" date="2017-03" db="EMBL/GenBank/DDBJ databases">
        <authorList>
            <person name="Afonso C.L."/>
            <person name="Miller P.J."/>
            <person name="Scott M.A."/>
            <person name="Spackman E."/>
            <person name="Goraichik I."/>
            <person name="Dimitrov K.M."/>
            <person name="Suarez D.L."/>
            <person name="Swayne D.E."/>
        </authorList>
    </citation>
    <scope>NUCLEOTIDE SEQUENCE [LARGE SCALE GENOMIC DNA]</scope>
    <source>
        <strain evidence="4 5">CECT 8397</strain>
    </source>
</reference>
<feature type="chain" id="PRO_5012373477" description="DUF4174 domain-containing protein" evidence="2">
    <location>
        <begin position="20"/>
        <end position="155"/>
    </location>
</feature>
<proteinExistence type="predicted"/>
<keyword evidence="1 2" id="KW-0732">Signal</keyword>
<dbReference type="AlphaFoldDB" id="A0A1Y5SI57"/>
<dbReference type="OrthoDB" id="7362103at2"/>
<evidence type="ECO:0000259" key="3">
    <source>
        <dbReference type="Pfam" id="PF13778"/>
    </source>
</evidence>
<gene>
    <name evidence="4" type="ORF">PSJ8397_01965</name>
</gene>
<organism evidence="4 5">
    <name type="scientific">Pseudooctadecabacter jejudonensis</name>
    <dbReference type="NCBI Taxonomy" id="1391910"/>
    <lineage>
        <taxon>Bacteria</taxon>
        <taxon>Pseudomonadati</taxon>
        <taxon>Pseudomonadota</taxon>
        <taxon>Alphaproteobacteria</taxon>
        <taxon>Rhodobacterales</taxon>
        <taxon>Paracoccaceae</taxon>
        <taxon>Pseudooctadecabacter</taxon>
    </lineage>
</organism>
<evidence type="ECO:0000256" key="2">
    <source>
        <dbReference type="SAM" id="SignalP"/>
    </source>
</evidence>
<feature type="signal peptide" evidence="2">
    <location>
        <begin position="1"/>
        <end position="19"/>
    </location>
</feature>
<keyword evidence="5" id="KW-1185">Reference proteome</keyword>